<feature type="transmembrane region" description="Helical" evidence="1">
    <location>
        <begin position="234"/>
        <end position="255"/>
    </location>
</feature>
<protein>
    <recommendedName>
        <fullName evidence="2">DUF6534 domain-containing protein</fullName>
    </recommendedName>
</protein>
<evidence type="ECO:0000313" key="4">
    <source>
        <dbReference type="Proteomes" id="UP000814176"/>
    </source>
</evidence>
<dbReference type="PANTHER" id="PTHR40465:SF1">
    <property type="entry name" value="DUF6534 DOMAIN-CONTAINING PROTEIN"/>
    <property type="match status" value="1"/>
</dbReference>
<gene>
    <name evidence="3" type="ORF">C8Q71DRAFT_862052</name>
</gene>
<name>A0ABQ8K2Z7_9APHY</name>
<proteinExistence type="predicted"/>
<feature type="transmembrane region" description="Helical" evidence="1">
    <location>
        <begin position="50"/>
        <end position="68"/>
    </location>
</feature>
<organism evidence="3 4">
    <name type="scientific">Rhodofomes roseus</name>
    <dbReference type="NCBI Taxonomy" id="34475"/>
    <lineage>
        <taxon>Eukaryota</taxon>
        <taxon>Fungi</taxon>
        <taxon>Dikarya</taxon>
        <taxon>Basidiomycota</taxon>
        <taxon>Agaricomycotina</taxon>
        <taxon>Agaricomycetes</taxon>
        <taxon>Polyporales</taxon>
        <taxon>Rhodofomes</taxon>
    </lineage>
</organism>
<dbReference type="EMBL" id="JADCUA010000028">
    <property type="protein sequence ID" value="KAH9830916.1"/>
    <property type="molecule type" value="Genomic_DNA"/>
</dbReference>
<dbReference type="RefSeq" id="XP_047774163.1">
    <property type="nucleotide sequence ID" value="XM_047927982.1"/>
</dbReference>
<feature type="transmembrane region" description="Helical" evidence="1">
    <location>
        <begin position="12"/>
        <end position="38"/>
    </location>
</feature>
<feature type="transmembrane region" description="Helical" evidence="1">
    <location>
        <begin position="205"/>
        <end position="228"/>
    </location>
</feature>
<accession>A0ABQ8K2Z7</accession>
<feature type="transmembrane region" description="Helical" evidence="1">
    <location>
        <begin position="88"/>
        <end position="109"/>
    </location>
</feature>
<keyword evidence="4" id="KW-1185">Reference proteome</keyword>
<comment type="caution">
    <text evidence="3">The sequence shown here is derived from an EMBL/GenBank/DDBJ whole genome shotgun (WGS) entry which is preliminary data.</text>
</comment>
<dbReference type="PANTHER" id="PTHR40465">
    <property type="entry name" value="CHROMOSOME 1, WHOLE GENOME SHOTGUN SEQUENCE"/>
    <property type="match status" value="1"/>
</dbReference>
<dbReference type="InterPro" id="IPR045339">
    <property type="entry name" value="DUF6534"/>
</dbReference>
<dbReference type="Proteomes" id="UP000814176">
    <property type="component" value="Unassembled WGS sequence"/>
</dbReference>
<sequence>MVTVTYANLKASLGSLVVGSLAATALSGVVLMQGVLYFRMFEKDHRALKAIVVSIVLLDILHTAMLWTADWMYLVAGFGNMNITDHCFWSAGVSIALTALTTVIVHLFFTYRLFRLSKGNYFITVPMAIIALCRVGSAFTTAGELIRLESYSEFYAHYRWLFTLGLVLSTALDVIITFGLCIFLRKSRSSGTGSSGRLDHILNSMTLYTIETGMVTCIATAISLIFWLAKPHALIYLGLHFVISKCYANSFLASVNARKLLRAQHVSRTTSGSGGLPPVFTNRFIRRSELQPDTVDLTGSKLQITIDKTVDYSSDDIPMSPARSHQGSNTAAVTPMEEVKVKV</sequence>
<dbReference type="Pfam" id="PF20152">
    <property type="entry name" value="DUF6534"/>
    <property type="match status" value="1"/>
</dbReference>
<evidence type="ECO:0000259" key="2">
    <source>
        <dbReference type="Pfam" id="PF20152"/>
    </source>
</evidence>
<keyword evidence="1" id="KW-0472">Membrane</keyword>
<feature type="transmembrane region" description="Helical" evidence="1">
    <location>
        <begin position="160"/>
        <end position="184"/>
    </location>
</feature>
<feature type="domain" description="DUF6534" evidence="2">
    <location>
        <begin position="169"/>
        <end position="259"/>
    </location>
</feature>
<keyword evidence="1" id="KW-0812">Transmembrane</keyword>
<dbReference type="GeneID" id="72008714"/>
<reference evidence="3 4" key="1">
    <citation type="journal article" date="2021" name="Environ. Microbiol.">
        <title>Gene family expansions and transcriptome signatures uncover fungal adaptations to wood decay.</title>
        <authorList>
            <person name="Hage H."/>
            <person name="Miyauchi S."/>
            <person name="Viragh M."/>
            <person name="Drula E."/>
            <person name="Min B."/>
            <person name="Chaduli D."/>
            <person name="Navarro D."/>
            <person name="Favel A."/>
            <person name="Norest M."/>
            <person name="Lesage-Meessen L."/>
            <person name="Balint B."/>
            <person name="Merenyi Z."/>
            <person name="de Eugenio L."/>
            <person name="Morin E."/>
            <person name="Martinez A.T."/>
            <person name="Baldrian P."/>
            <person name="Stursova M."/>
            <person name="Martinez M.J."/>
            <person name="Novotny C."/>
            <person name="Magnuson J.K."/>
            <person name="Spatafora J.W."/>
            <person name="Maurice S."/>
            <person name="Pangilinan J."/>
            <person name="Andreopoulos W."/>
            <person name="LaButti K."/>
            <person name="Hundley H."/>
            <person name="Na H."/>
            <person name="Kuo A."/>
            <person name="Barry K."/>
            <person name="Lipzen A."/>
            <person name="Henrissat B."/>
            <person name="Riley R."/>
            <person name="Ahrendt S."/>
            <person name="Nagy L.G."/>
            <person name="Grigoriev I.V."/>
            <person name="Martin F."/>
            <person name="Rosso M.N."/>
        </authorList>
    </citation>
    <scope>NUCLEOTIDE SEQUENCE [LARGE SCALE GENOMIC DNA]</scope>
    <source>
        <strain evidence="3 4">CIRM-BRFM 1785</strain>
    </source>
</reference>
<evidence type="ECO:0000256" key="1">
    <source>
        <dbReference type="SAM" id="Phobius"/>
    </source>
</evidence>
<feature type="transmembrane region" description="Helical" evidence="1">
    <location>
        <begin position="121"/>
        <end position="140"/>
    </location>
</feature>
<keyword evidence="1" id="KW-1133">Transmembrane helix</keyword>
<evidence type="ECO:0000313" key="3">
    <source>
        <dbReference type="EMBL" id="KAH9830916.1"/>
    </source>
</evidence>